<evidence type="ECO:0000256" key="1">
    <source>
        <dbReference type="PROSITE-ProRule" id="PRU00169"/>
    </source>
</evidence>
<dbReference type="Gene3D" id="3.40.50.2300">
    <property type="match status" value="1"/>
</dbReference>
<dbReference type="InterPro" id="IPR052048">
    <property type="entry name" value="ST_Response_Regulator"/>
</dbReference>
<dbReference type="Pfam" id="PF00072">
    <property type="entry name" value="Response_reg"/>
    <property type="match status" value="1"/>
</dbReference>
<dbReference type="SMART" id="SM00448">
    <property type="entry name" value="REC"/>
    <property type="match status" value="1"/>
</dbReference>
<evidence type="ECO:0000313" key="4">
    <source>
        <dbReference type="Proteomes" id="UP001178662"/>
    </source>
</evidence>
<name>A0AA95EZI2_9BACL</name>
<keyword evidence="1" id="KW-0597">Phosphoprotein</keyword>
<gene>
    <name evidence="3" type="ORF">P0Y55_02105</name>
</gene>
<protein>
    <submittedName>
        <fullName evidence="3">Response regulator</fullName>
    </submittedName>
</protein>
<dbReference type="InterPro" id="IPR001789">
    <property type="entry name" value="Sig_transdc_resp-reg_receiver"/>
</dbReference>
<sequence>MYDLKILLCDDSLLVRKKMINALQERGFTQLFEASDGEEAISVCRAERPNLVLLDIVMPKKDGLEALVEIKELDPKIQVVMVSSVGTQGKLMQAIKLGAFSFLQKPVTIDAVIDVISKLGSERGDS</sequence>
<dbReference type="InterPro" id="IPR011006">
    <property type="entry name" value="CheY-like_superfamily"/>
</dbReference>
<feature type="modified residue" description="4-aspartylphosphate" evidence="1">
    <location>
        <position position="55"/>
    </location>
</feature>
<organism evidence="3 4">
    <name type="scientific">Candidatus Cohnella colombiensis</name>
    <dbReference type="NCBI Taxonomy" id="3121368"/>
    <lineage>
        <taxon>Bacteria</taxon>
        <taxon>Bacillati</taxon>
        <taxon>Bacillota</taxon>
        <taxon>Bacilli</taxon>
        <taxon>Bacillales</taxon>
        <taxon>Paenibacillaceae</taxon>
        <taxon>Cohnella</taxon>
    </lineage>
</organism>
<dbReference type="EMBL" id="CP119317">
    <property type="protein sequence ID" value="WEK54897.1"/>
    <property type="molecule type" value="Genomic_DNA"/>
</dbReference>
<dbReference type="PANTHER" id="PTHR43228:SF1">
    <property type="entry name" value="TWO-COMPONENT RESPONSE REGULATOR ARR22"/>
    <property type="match status" value="1"/>
</dbReference>
<proteinExistence type="predicted"/>
<dbReference type="Proteomes" id="UP001178662">
    <property type="component" value="Chromosome"/>
</dbReference>
<evidence type="ECO:0000259" key="2">
    <source>
        <dbReference type="PROSITE" id="PS50110"/>
    </source>
</evidence>
<keyword evidence="4" id="KW-1185">Reference proteome</keyword>
<dbReference type="GO" id="GO:0000160">
    <property type="term" value="P:phosphorelay signal transduction system"/>
    <property type="evidence" value="ECO:0007669"/>
    <property type="project" value="InterPro"/>
</dbReference>
<evidence type="ECO:0000313" key="3">
    <source>
        <dbReference type="EMBL" id="WEK54897.1"/>
    </source>
</evidence>
<reference evidence="3" key="1">
    <citation type="submission" date="2023-03" db="EMBL/GenBank/DDBJ databases">
        <title>Andean soil-derived lignocellulolytic bacterial consortium as a source of novel taxa and putative plastic-active enzymes.</title>
        <authorList>
            <person name="Diaz-Garcia L."/>
            <person name="Chuvochina M."/>
            <person name="Feuerriegel G."/>
            <person name="Bunk B."/>
            <person name="Sproer C."/>
            <person name="Streit W.R."/>
            <person name="Rodriguez L.M."/>
            <person name="Overmann J."/>
            <person name="Jimenez D.J."/>
        </authorList>
    </citation>
    <scope>NUCLEOTIDE SEQUENCE</scope>
    <source>
        <strain evidence="3">MAG 2441</strain>
    </source>
</reference>
<accession>A0AA95EZI2</accession>
<dbReference type="PROSITE" id="PS50110">
    <property type="entry name" value="RESPONSE_REGULATORY"/>
    <property type="match status" value="1"/>
</dbReference>
<dbReference type="AlphaFoldDB" id="A0AA95EZI2"/>
<dbReference type="SUPFAM" id="SSF52172">
    <property type="entry name" value="CheY-like"/>
    <property type="match status" value="1"/>
</dbReference>
<feature type="domain" description="Response regulatory" evidence="2">
    <location>
        <begin position="5"/>
        <end position="120"/>
    </location>
</feature>
<dbReference type="PANTHER" id="PTHR43228">
    <property type="entry name" value="TWO-COMPONENT RESPONSE REGULATOR"/>
    <property type="match status" value="1"/>
</dbReference>